<feature type="region of interest" description="Disordered" evidence="1">
    <location>
        <begin position="176"/>
        <end position="225"/>
    </location>
</feature>
<reference evidence="4 5" key="1">
    <citation type="submission" date="2019-02" db="EMBL/GenBank/DDBJ databases">
        <title>Deep-cultivation of Planctomycetes and their phenomic and genomic characterization uncovers novel biology.</title>
        <authorList>
            <person name="Wiegand S."/>
            <person name="Jogler M."/>
            <person name="Boedeker C."/>
            <person name="Pinto D."/>
            <person name="Vollmers J."/>
            <person name="Rivas-Marin E."/>
            <person name="Kohn T."/>
            <person name="Peeters S.H."/>
            <person name="Heuer A."/>
            <person name="Rast P."/>
            <person name="Oberbeckmann S."/>
            <person name="Bunk B."/>
            <person name="Jeske O."/>
            <person name="Meyerdierks A."/>
            <person name="Storesund J.E."/>
            <person name="Kallscheuer N."/>
            <person name="Luecker S."/>
            <person name="Lage O.M."/>
            <person name="Pohl T."/>
            <person name="Merkel B.J."/>
            <person name="Hornburger P."/>
            <person name="Mueller R.-W."/>
            <person name="Bruemmer F."/>
            <person name="Labrenz M."/>
            <person name="Spormann A.M."/>
            <person name="Op den Camp H."/>
            <person name="Overmann J."/>
            <person name="Amann R."/>
            <person name="Jetten M.S.M."/>
            <person name="Mascher T."/>
            <person name="Medema M.H."/>
            <person name="Devos D.P."/>
            <person name="Kaster A.-K."/>
            <person name="Ovreas L."/>
            <person name="Rohde M."/>
            <person name="Galperin M.Y."/>
            <person name="Jogler C."/>
        </authorList>
    </citation>
    <scope>NUCLEOTIDE SEQUENCE [LARGE SCALE GENOMIC DNA]</scope>
    <source>
        <strain evidence="4 5">SV_7m_r</strain>
    </source>
</reference>
<name>A0A517T2S4_9BACT</name>
<evidence type="ECO:0000313" key="4">
    <source>
        <dbReference type="EMBL" id="QDT62687.1"/>
    </source>
</evidence>
<accession>A0A517T2S4</accession>
<dbReference type="InterPro" id="IPR018247">
    <property type="entry name" value="EF_Hand_1_Ca_BS"/>
</dbReference>
<dbReference type="EMBL" id="CP036272">
    <property type="protein sequence ID" value="QDT62687.1"/>
    <property type="molecule type" value="Genomic_DNA"/>
</dbReference>
<feature type="domain" description="EF-hand" evidence="3">
    <location>
        <begin position="109"/>
        <end position="144"/>
    </location>
</feature>
<evidence type="ECO:0000256" key="2">
    <source>
        <dbReference type="SAM" id="SignalP"/>
    </source>
</evidence>
<sequence precursor="true">MSRSGILLLVFLMGAVPIASAQQDQRRESEAKPVPDFQPQNDRERALFEMIKELRSEVASLRTQLRSRERSLPNLRDREGSIIRRPAEGDAAREVSRRDSPRLDTQANALYRKAQRIYQAYDKNNDKRVSFEEWLAMREGEMTPERRARERQYFADPAGEDEVITLDEFFRWMERRSRGGKREDAGERTGLRARDGAREGSRERSGLRESDQRPSGQRESEAADR</sequence>
<dbReference type="GO" id="GO:0005509">
    <property type="term" value="F:calcium ion binding"/>
    <property type="evidence" value="ECO:0007669"/>
    <property type="project" value="InterPro"/>
</dbReference>
<feature type="signal peptide" evidence="2">
    <location>
        <begin position="1"/>
        <end position="21"/>
    </location>
</feature>
<organism evidence="4 5">
    <name type="scientific">Stieleria bergensis</name>
    <dbReference type="NCBI Taxonomy" id="2528025"/>
    <lineage>
        <taxon>Bacteria</taxon>
        <taxon>Pseudomonadati</taxon>
        <taxon>Planctomycetota</taxon>
        <taxon>Planctomycetia</taxon>
        <taxon>Pirellulales</taxon>
        <taxon>Pirellulaceae</taxon>
        <taxon>Stieleria</taxon>
    </lineage>
</organism>
<dbReference type="AlphaFoldDB" id="A0A517T2S4"/>
<dbReference type="RefSeq" id="WP_145277605.1">
    <property type="nucleotide sequence ID" value="NZ_CP036272.1"/>
</dbReference>
<dbReference type="PROSITE" id="PS00018">
    <property type="entry name" value="EF_HAND_1"/>
    <property type="match status" value="1"/>
</dbReference>
<dbReference type="Gene3D" id="1.10.238.10">
    <property type="entry name" value="EF-hand"/>
    <property type="match status" value="1"/>
</dbReference>
<gene>
    <name evidence="4" type="ORF">SV7mr_52370</name>
</gene>
<dbReference type="PROSITE" id="PS50222">
    <property type="entry name" value="EF_HAND_2"/>
    <property type="match status" value="1"/>
</dbReference>
<evidence type="ECO:0000259" key="3">
    <source>
        <dbReference type="PROSITE" id="PS50222"/>
    </source>
</evidence>
<dbReference type="InterPro" id="IPR011992">
    <property type="entry name" value="EF-hand-dom_pair"/>
</dbReference>
<keyword evidence="2" id="KW-0732">Signal</keyword>
<feature type="region of interest" description="Disordered" evidence="1">
    <location>
        <begin position="21"/>
        <end position="43"/>
    </location>
</feature>
<dbReference type="Proteomes" id="UP000315003">
    <property type="component" value="Chromosome"/>
</dbReference>
<feature type="compositionally biased region" description="Basic and acidic residues" evidence="1">
    <location>
        <begin position="24"/>
        <end position="33"/>
    </location>
</feature>
<evidence type="ECO:0000256" key="1">
    <source>
        <dbReference type="SAM" id="MobiDB-lite"/>
    </source>
</evidence>
<proteinExistence type="predicted"/>
<evidence type="ECO:0000313" key="5">
    <source>
        <dbReference type="Proteomes" id="UP000315003"/>
    </source>
</evidence>
<feature type="chain" id="PRO_5022134802" description="EF-hand domain-containing protein" evidence="2">
    <location>
        <begin position="22"/>
        <end position="225"/>
    </location>
</feature>
<protein>
    <recommendedName>
        <fullName evidence="3">EF-hand domain-containing protein</fullName>
    </recommendedName>
</protein>
<feature type="region of interest" description="Disordered" evidence="1">
    <location>
        <begin position="77"/>
        <end position="101"/>
    </location>
</feature>
<keyword evidence="5" id="KW-1185">Reference proteome</keyword>
<dbReference type="SUPFAM" id="SSF47473">
    <property type="entry name" value="EF-hand"/>
    <property type="match status" value="1"/>
</dbReference>
<dbReference type="InterPro" id="IPR002048">
    <property type="entry name" value="EF_hand_dom"/>
</dbReference>
<dbReference type="OrthoDB" id="291597at2"/>